<dbReference type="PROSITE" id="PS00012">
    <property type="entry name" value="PHOSPHOPANTETHEINE"/>
    <property type="match status" value="1"/>
</dbReference>
<dbReference type="PROSITE" id="PS52004">
    <property type="entry name" value="KS3_2"/>
    <property type="match status" value="2"/>
</dbReference>
<dbReference type="PROSITE" id="PS50075">
    <property type="entry name" value="CARRIER"/>
    <property type="match status" value="3"/>
</dbReference>
<sequence>ALHQAVSSIQKGDCEQALAGGINAILTPSLYLAFDHVGMLSPEGRCKAFSSEAEGFGRGEGGGMVLLKPLSKALSEGDHIYGVIRGSAVNHGGRSSSLTAPNPEAQSEVVYTAYERSGLDPRRVGYIEAHGTGTSLGDPIEVTGLKKAFGQLYREHGYDPASGRCGIGTVKTNIGHLETAAGIAGLLKVLLSMKYDKLPKLVHFKEQNPYLSLSGSPFYFQSETGAWPREEGQAPVAGISSFGFGGVNAHVVVEGYLAEAEPTPESHPPQLIVLSAKNKDRLRAYAEKMESYIRQHETTNLEVADHTLHERICECISTKVSEMMEVERTEIDITVDFAHYGIEAIHLNQIFRELEQKFNVTISPDMVLQSTTIQVIADKFIANNADKNDLTQKSDQLRSSLNLQRLAYTLQTGREAMECRLALVASSLKDLKTKLTSWLDHPDKSRQVFEGQTTVSQEIRELLKGKAGTAFIANAIQNRELEQIAKLWVSGVEIDWSAFYNAPVRKLSLPTYPFDNKKYWVQQGNEAQLLYSTNAKESQLTALIDSNKSSFDGLCFYKLLKPEAYYIKDHKVKGNYLLPGVVYLEMARMAGELANSHERIIGLKDVVWAKPVVVTDKPVGLSIHLDKSKDAIAFEFSTNEKNESIHAQGKLLYGTAPTADSYLNIDLLKEQEQSIRQEDFYKVFEQEGFEYGSSFKPIRQVWYGKAEALARIEIPVNMKENAGDYVLHPSLMEGGLQTAGVLANQQLAGSQTSYIPFLLEDLKIYAKLPGAVFAYVKEKESEGETKKYDIKLLNDEGLILVEIFNYTVRLIGGKHTKSQEKDSQEIVLLQKEWKETTASGSIQSKVLQKLLLVGGDKVLFANIQKCMPESRIYWVCEEKEQPEPTYWTIDNTDRNRSFEELAQKCLKEPGGIKEILWLGNEGRHTFTDVYSFCKALSQLSLDKKIRIVYAYELNDDGAWVEHAALGAFGKAVQLEQKQVDFKVVGYDKDTSISSVCSDEFFVEDFSAEVRYQRERRFVKTLTKWEGRKTDQNIFRIKGTYLITGGTGGIGRQIARYVSDKYQANLILTGRSEYKDEIKEVIHQISKGKSNVHYFHCDITEREQVEKLIAYTEKHFGQLNGVLHCAGVIRDGLMANKPIGMATEVLAPKVKGTWLLDELTGHLPLDFFMMFSSISAELGNLGQTDYAYANSFLDYYASHRKALTDAGKRSGKSLSVNWPLWRNGGMTVTQQQEEWMLKALKIRPLEDKEALKLLESLLQFELPEVMVFPGNPAFILGSGKPQKLSDPKRKNKKGRVDNQGVVKGLQTDLLSMVSAISQINKEELSVTTGIQQYGFDSITLTELSNAINNKYSLSTTPAVFFEVAEVTIEKLAQHLYSEYENVLRNYYTGSVDEQGLVSDESTGSYPVSEVSLSTIRRSLPVESKVEQQAEHPSLSSEPVAIIGMQAQLPQSTDITGFWSKLVDGVNLIEEIPENRWNWKEFYGNPFEGEYTYCKWGGFIEHADKFDAAFFNISPNESKVMDPQQRLFLQSVWKTIEDAGYKPSDFAGTPMGVFVGVSSSEYAELVAKAGEGSNVHASTSNAHFLIPNRISYFYDFRGPSEAIDTACSSSTVAIHNAVKALQSGTCETAIAGGVNLLISPYSNVNFSKAGLLSSNDQINTFDERADGYIRGEGVVSLLLKPLSKAKEDNDPIYGVIKGSAVNHSGKGYSLTAPNAEAQSDVMIEAYKAAGISPDTVSYIEAHGTGTSIGDSVEVNAFKKAFKQMYSEQGLEMPESARCGIGSIKPNIGHLEAAAGAASLVKVLLALKHKVLPATANFKTLNPQIRLEGTRFYIVDKSETWEQKGAIPRRASLHCFGAGGTNAHLVVEEYEQKVSLPNEQEEYLFIFSAKNEKALRQYFGQFQQFLRETDRIHLSDMAYTLMVGRESMESKVAIVAESKEVLSQRIGEYLTHQEVEGVFTKEAVGQLSEVDISQAIEDKNWTELAVAWCKGVAIDWPLLYAKPRTRVSLPTYAFEQVSHWIKVYSRKENQKPELDQAEKSNGTTTTPRQIIVKYFKNKFSQMLGMETEDLDEDAPFQTIGFDSILLTKLKYDIEKELQQAFPLSLFAVCHTISALSQAIMEDTSLATLVNKIIDIKANDAGIGPGHTDAQPLAEMKHQLDALSEDELDELYRKILNGKSVSNNDAD</sequence>
<dbReference type="InterPro" id="IPR050091">
    <property type="entry name" value="PKS_NRPS_Biosynth_Enz"/>
</dbReference>
<dbReference type="PROSITE" id="PS00606">
    <property type="entry name" value="KS3_1"/>
    <property type="match status" value="1"/>
</dbReference>
<dbReference type="InterPro" id="IPR042104">
    <property type="entry name" value="PKS_dehydratase_sf"/>
</dbReference>
<dbReference type="PANTHER" id="PTHR43775">
    <property type="entry name" value="FATTY ACID SYNTHASE"/>
    <property type="match status" value="1"/>
</dbReference>
<organism evidence="14 15">
    <name type="scientific">Rapidithrix thailandica</name>
    <dbReference type="NCBI Taxonomy" id="413964"/>
    <lineage>
        <taxon>Bacteria</taxon>
        <taxon>Pseudomonadati</taxon>
        <taxon>Bacteroidota</taxon>
        <taxon>Cytophagia</taxon>
        <taxon>Cytophagales</taxon>
        <taxon>Flammeovirgaceae</taxon>
        <taxon>Rapidithrix</taxon>
    </lineage>
</organism>
<reference evidence="14 15" key="1">
    <citation type="submission" date="2024-04" db="EMBL/GenBank/DDBJ databases">
        <title>Novel genus in family Flammeovirgaceae.</title>
        <authorList>
            <person name="Nguyen T.H."/>
            <person name="Vuong T.Q."/>
            <person name="Le H."/>
            <person name="Kim S.-G."/>
        </authorList>
    </citation>
    <scope>NUCLEOTIDE SEQUENCE [LARGE SCALE GENOMIC DNA]</scope>
    <source>
        <strain evidence="14 15">JCM 23209</strain>
    </source>
</reference>
<dbReference type="Pfam" id="PF22336">
    <property type="entry name" value="RhiE-like_linker"/>
    <property type="match status" value="2"/>
</dbReference>
<feature type="domain" description="PKS/mFAS DH" evidence="13">
    <location>
        <begin position="538"/>
        <end position="817"/>
    </location>
</feature>
<evidence type="ECO:0000256" key="1">
    <source>
        <dbReference type="ARBA" id="ARBA00004496"/>
    </source>
</evidence>
<evidence type="ECO:0000256" key="9">
    <source>
        <dbReference type="PROSITE-ProRule" id="PRU01363"/>
    </source>
</evidence>
<feature type="domain" description="Carrier" evidence="11">
    <location>
        <begin position="2043"/>
        <end position="2120"/>
    </location>
</feature>
<keyword evidence="15" id="KW-1185">Reference proteome</keyword>
<dbReference type="InterPro" id="IPR036736">
    <property type="entry name" value="ACP-like_sf"/>
</dbReference>
<evidence type="ECO:0000256" key="4">
    <source>
        <dbReference type="ARBA" id="ARBA00022490"/>
    </source>
</evidence>
<dbReference type="GO" id="GO:0071770">
    <property type="term" value="P:DIM/DIP cell wall layer assembly"/>
    <property type="evidence" value="ECO:0007669"/>
    <property type="project" value="TreeGrafter"/>
</dbReference>
<dbReference type="InterPro" id="IPR014031">
    <property type="entry name" value="Ketoacyl_synth_C"/>
</dbReference>
<dbReference type="Pfam" id="PF00550">
    <property type="entry name" value="PP-binding"/>
    <property type="match status" value="3"/>
</dbReference>
<dbReference type="InterPro" id="IPR009081">
    <property type="entry name" value="PP-bd_ACP"/>
</dbReference>
<dbReference type="Gene3D" id="3.40.47.10">
    <property type="match status" value="2"/>
</dbReference>
<dbReference type="InterPro" id="IPR049551">
    <property type="entry name" value="PKS_DH_C"/>
</dbReference>
<dbReference type="SUPFAM" id="SSF51735">
    <property type="entry name" value="NAD(P)-binding Rossmann-fold domains"/>
    <property type="match status" value="1"/>
</dbReference>
<protein>
    <submittedName>
        <fullName evidence="14">SDR family NAD(P)-dependent oxidoreductase</fullName>
    </submittedName>
</protein>
<dbReference type="Pfam" id="PF02801">
    <property type="entry name" value="Ketoacyl-synt_C"/>
    <property type="match status" value="2"/>
</dbReference>
<evidence type="ECO:0000256" key="10">
    <source>
        <dbReference type="SAM" id="MobiDB-lite"/>
    </source>
</evidence>
<feature type="non-terminal residue" evidence="14">
    <location>
        <position position="1"/>
    </location>
</feature>
<dbReference type="GO" id="GO:0031177">
    <property type="term" value="F:phosphopantetheine binding"/>
    <property type="evidence" value="ECO:0007669"/>
    <property type="project" value="InterPro"/>
</dbReference>
<dbReference type="Gene3D" id="3.10.129.110">
    <property type="entry name" value="Polyketide synthase dehydratase"/>
    <property type="match status" value="1"/>
</dbReference>
<dbReference type="InterPro" id="IPR018201">
    <property type="entry name" value="Ketoacyl_synth_AS"/>
</dbReference>
<dbReference type="FunFam" id="3.40.47.10:FF:000019">
    <property type="entry name" value="Polyketide synthase type I"/>
    <property type="match status" value="1"/>
</dbReference>
<name>A0AAW9S7P9_9BACT</name>
<keyword evidence="6" id="KW-0808">Transferase</keyword>
<feature type="domain" description="Ketosynthase family 3 (KS3)" evidence="12">
    <location>
        <begin position="1"/>
        <end position="255"/>
    </location>
</feature>
<dbReference type="InterPro" id="IPR057326">
    <property type="entry name" value="KR_dom"/>
</dbReference>
<dbReference type="SMART" id="SM00823">
    <property type="entry name" value="PKS_PP"/>
    <property type="match status" value="2"/>
</dbReference>
<dbReference type="GO" id="GO:0006633">
    <property type="term" value="P:fatty acid biosynthetic process"/>
    <property type="evidence" value="ECO:0007669"/>
    <property type="project" value="InterPro"/>
</dbReference>
<comment type="subcellular location">
    <subcellularLocation>
        <location evidence="1">Cytoplasm</location>
    </subcellularLocation>
</comment>
<dbReference type="RefSeq" id="WP_346819744.1">
    <property type="nucleotide sequence ID" value="NZ_JBDKWZ010000002.1"/>
</dbReference>
<dbReference type="SUPFAM" id="SSF47336">
    <property type="entry name" value="ACP-like"/>
    <property type="match status" value="3"/>
</dbReference>
<dbReference type="InterPro" id="IPR036291">
    <property type="entry name" value="NAD(P)-bd_dom_sf"/>
</dbReference>
<evidence type="ECO:0000313" key="14">
    <source>
        <dbReference type="EMBL" id="MEN7546956.1"/>
    </source>
</evidence>
<evidence type="ECO:0000256" key="2">
    <source>
        <dbReference type="ARBA" id="ARBA00004792"/>
    </source>
</evidence>
<feature type="domain" description="Ketosynthase family 3 (KS3)" evidence="12">
    <location>
        <begin position="1435"/>
        <end position="1866"/>
    </location>
</feature>
<evidence type="ECO:0000256" key="7">
    <source>
        <dbReference type="ARBA" id="ARBA00022737"/>
    </source>
</evidence>
<dbReference type="InterPro" id="IPR020807">
    <property type="entry name" value="PKS_DH"/>
</dbReference>
<dbReference type="Pfam" id="PF14765">
    <property type="entry name" value="PS-DH"/>
    <property type="match status" value="1"/>
</dbReference>
<feature type="region of interest" description="Disordered" evidence="10">
    <location>
        <begin position="1277"/>
        <end position="1296"/>
    </location>
</feature>
<dbReference type="GO" id="GO:0005886">
    <property type="term" value="C:plasma membrane"/>
    <property type="evidence" value="ECO:0007669"/>
    <property type="project" value="TreeGrafter"/>
</dbReference>
<dbReference type="Gene3D" id="3.30.70.3290">
    <property type="match status" value="2"/>
</dbReference>
<accession>A0AAW9S7P9</accession>
<keyword evidence="5" id="KW-0597">Phosphoprotein</keyword>
<dbReference type="InterPro" id="IPR020841">
    <property type="entry name" value="PKS_Beta-ketoAc_synthase_dom"/>
</dbReference>
<evidence type="ECO:0000259" key="12">
    <source>
        <dbReference type="PROSITE" id="PS52004"/>
    </source>
</evidence>
<dbReference type="SMART" id="SM00826">
    <property type="entry name" value="PKS_DH"/>
    <property type="match status" value="1"/>
</dbReference>
<dbReference type="Pfam" id="PF16197">
    <property type="entry name" value="KAsynt_C_assoc"/>
    <property type="match status" value="1"/>
</dbReference>
<dbReference type="Gene3D" id="1.10.1200.10">
    <property type="entry name" value="ACP-like"/>
    <property type="match status" value="3"/>
</dbReference>
<keyword evidence="4" id="KW-0963">Cytoplasm</keyword>
<comment type="pathway">
    <text evidence="2">Antibiotic biosynthesis.</text>
</comment>
<proteinExistence type="predicted"/>
<dbReference type="Pfam" id="PF21089">
    <property type="entry name" value="PKS_DH_N"/>
    <property type="match status" value="1"/>
</dbReference>
<dbReference type="InterPro" id="IPR014030">
    <property type="entry name" value="Ketoacyl_synth_N"/>
</dbReference>
<evidence type="ECO:0000256" key="3">
    <source>
        <dbReference type="ARBA" id="ARBA00022450"/>
    </source>
</evidence>
<dbReference type="InterPro" id="IPR054514">
    <property type="entry name" value="RhiE-like_linker"/>
</dbReference>
<dbReference type="InterPro" id="IPR016039">
    <property type="entry name" value="Thiolase-like"/>
</dbReference>
<evidence type="ECO:0000313" key="15">
    <source>
        <dbReference type="Proteomes" id="UP001403385"/>
    </source>
</evidence>
<dbReference type="InterPro" id="IPR020806">
    <property type="entry name" value="PKS_PP-bd"/>
</dbReference>
<feature type="domain" description="Carrier" evidence="11">
    <location>
        <begin position="310"/>
        <end position="384"/>
    </location>
</feature>
<dbReference type="EMBL" id="JBDKWZ010000002">
    <property type="protein sequence ID" value="MEN7546956.1"/>
    <property type="molecule type" value="Genomic_DNA"/>
</dbReference>
<dbReference type="PROSITE" id="PS52019">
    <property type="entry name" value="PKS_MFAS_DH"/>
    <property type="match status" value="1"/>
</dbReference>
<dbReference type="CDD" id="cd00833">
    <property type="entry name" value="PKS"/>
    <property type="match status" value="2"/>
</dbReference>
<dbReference type="GO" id="GO:0005737">
    <property type="term" value="C:cytoplasm"/>
    <property type="evidence" value="ECO:0007669"/>
    <property type="project" value="UniProtKB-SubCell"/>
</dbReference>
<evidence type="ECO:0000256" key="6">
    <source>
        <dbReference type="ARBA" id="ARBA00022679"/>
    </source>
</evidence>
<gene>
    <name evidence="14" type="ORF">AAG747_03505</name>
</gene>
<dbReference type="InterPro" id="IPR032821">
    <property type="entry name" value="PKS_assoc"/>
</dbReference>
<dbReference type="Gene3D" id="3.40.50.720">
    <property type="entry name" value="NAD(P)-binding Rossmann-like Domain"/>
    <property type="match status" value="1"/>
</dbReference>
<dbReference type="CDD" id="cd08953">
    <property type="entry name" value="KR_2_SDR_x"/>
    <property type="match status" value="1"/>
</dbReference>
<evidence type="ECO:0000259" key="11">
    <source>
        <dbReference type="PROSITE" id="PS50075"/>
    </source>
</evidence>
<dbReference type="Pfam" id="PF08659">
    <property type="entry name" value="KR"/>
    <property type="match status" value="1"/>
</dbReference>
<dbReference type="SUPFAM" id="SSF53901">
    <property type="entry name" value="Thiolase-like"/>
    <property type="match status" value="3"/>
</dbReference>
<comment type="caution">
    <text evidence="14">The sequence shown here is derived from an EMBL/GenBank/DDBJ whole genome shotgun (WGS) entry which is preliminary data.</text>
</comment>
<dbReference type="InterPro" id="IPR013968">
    <property type="entry name" value="PKS_KR"/>
</dbReference>
<dbReference type="GO" id="GO:0004312">
    <property type="term" value="F:fatty acid synthase activity"/>
    <property type="evidence" value="ECO:0007669"/>
    <property type="project" value="TreeGrafter"/>
</dbReference>
<dbReference type="InterPro" id="IPR006162">
    <property type="entry name" value="Ppantetheine_attach_site"/>
</dbReference>
<dbReference type="InterPro" id="IPR049900">
    <property type="entry name" value="PKS_mFAS_DH"/>
</dbReference>
<feature type="domain" description="Carrier" evidence="11">
    <location>
        <begin position="1302"/>
        <end position="1378"/>
    </location>
</feature>
<evidence type="ECO:0000256" key="5">
    <source>
        <dbReference type="ARBA" id="ARBA00022553"/>
    </source>
</evidence>
<dbReference type="InterPro" id="IPR049552">
    <property type="entry name" value="PKS_DH_N"/>
</dbReference>
<dbReference type="Gene3D" id="1.10.1240.100">
    <property type="match status" value="1"/>
</dbReference>
<comment type="caution">
    <text evidence="9">Lacks conserved residue(s) required for the propagation of feature annotation.</text>
</comment>
<keyword evidence="3" id="KW-0596">Phosphopantetheine</keyword>
<dbReference type="SMART" id="SM00822">
    <property type="entry name" value="PKS_KR"/>
    <property type="match status" value="1"/>
</dbReference>
<comment type="function">
    <text evidence="8">Involved in production of the polyketide antibiotic thailandamide.</text>
</comment>
<feature type="region of interest" description="C-terminal hotdog fold" evidence="9">
    <location>
        <begin position="672"/>
        <end position="817"/>
    </location>
</feature>
<evidence type="ECO:0000256" key="8">
    <source>
        <dbReference type="ARBA" id="ARBA00054155"/>
    </source>
</evidence>
<dbReference type="SMART" id="SM00825">
    <property type="entry name" value="PKS_KS"/>
    <property type="match status" value="2"/>
</dbReference>
<evidence type="ECO:0000259" key="13">
    <source>
        <dbReference type="PROSITE" id="PS52019"/>
    </source>
</evidence>
<feature type="region of interest" description="N-terminal hotdog fold" evidence="9">
    <location>
        <begin position="538"/>
        <end position="658"/>
    </location>
</feature>
<dbReference type="GO" id="GO:0004315">
    <property type="term" value="F:3-oxoacyl-[acyl-carrier-protein] synthase activity"/>
    <property type="evidence" value="ECO:0007669"/>
    <property type="project" value="InterPro"/>
</dbReference>
<dbReference type="Pfam" id="PF00109">
    <property type="entry name" value="ketoacyl-synt"/>
    <property type="match status" value="2"/>
</dbReference>
<dbReference type="Proteomes" id="UP001403385">
    <property type="component" value="Unassembled WGS sequence"/>
</dbReference>
<keyword evidence="7" id="KW-0677">Repeat</keyword>
<dbReference type="PANTHER" id="PTHR43775:SF37">
    <property type="entry name" value="SI:DKEY-61P9.11"/>
    <property type="match status" value="1"/>
</dbReference>